<proteinExistence type="predicted"/>
<evidence type="ECO:0000256" key="1">
    <source>
        <dbReference type="SAM" id="Phobius"/>
    </source>
</evidence>
<dbReference type="VEuPathDB" id="AmoebaDB:NfTy_086380"/>
<dbReference type="VEuPathDB" id="AmoebaDB:FDP41_004935"/>
<evidence type="ECO:0000313" key="2">
    <source>
        <dbReference type="EMBL" id="KAF0976260.1"/>
    </source>
</evidence>
<dbReference type="OrthoDB" id="10257139at2759"/>
<dbReference type="AlphaFoldDB" id="A0A6A5BR17"/>
<reference evidence="2 3" key="1">
    <citation type="journal article" date="2019" name="Sci. Rep.">
        <title>Nanopore sequencing improves the draft genome of the human pathogenic amoeba Naegleria fowleri.</title>
        <authorList>
            <person name="Liechti N."/>
            <person name="Schurch N."/>
            <person name="Bruggmann R."/>
            <person name="Wittwer M."/>
        </authorList>
    </citation>
    <scope>NUCLEOTIDE SEQUENCE [LARGE SCALE GENOMIC DNA]</scope>
    <source>
        <strain evidence="2 3">ATCC 30894</strain>
    </source>
</reference>
<evidence type="ECO:0000313" key="3">
    <source>
        <dbReference type="Proteomes" id="UP000444721"/>
    </source>
</evidence>
<dbReference type="VEuPathDB" id="AmoebaDB:NF0096070"/>
<sequence>MFGRIRMALATLFPGEKRRLWWAFIIAAVAVLLIGSFVDREHWFLFGKGSLASSTRQSSKRNYHSSNTTTDSSSMSFSSSFAQLESTTSLINSQTTPCEDYQVAYYPDDDETQPLQCGECIPGTSGIDTPEFCNLDEYCTDEGKCEKVTSHPLFRAACPRELGRALTKDGWCGPGLRCLQHTCRQCVTGMMDYADGKICVDDVWTFDTLKIGFYHPTVIFLTAFVVLVALNMLLDGCIDALFALQKRRRRRIEENLKTFYQYMVSTQQEQPSQKQSPSDDL</sequence>
<accession>A0A6A5BR17</accession>
<protein>
    <submittedName>
        <fullName evidence="2">Uncharacterized protein</fullName>
    </submittedName>
</protein>
<feature type="transmembrane region" description="Helical" evidence="1">
    <location>
        <begin position="20"/>
        <end position="38"/>
    </location>
</feature>
<dbReference type="EMBL" id="VFQX01000041">
    <property type="protein sequence ID" value="KAF0976260.1"/>
    <property type="molecule type" value="Genomic_DNA"/>
</dbReference>
<gene>
    <name evidence="2" type="ORF">FDP41_004935</name>
</gene>
<name>A0A6A5BR17_NAEFO</name>
<keyword evidence="1" id="KW-1133">Transmembrane helix</keyword>
<dbReference type="GeneID" id="68112153"/>
<dbReference type="RefSeq" id="XP_044560973.1">
    <property type="nucleotide sequence ID" value="XM_044708404.1"/>
</dbReference>
<keyword evidence="1" id="KW-0812">Transmembrane</keyword>
<comment type="caution">
    <text evidence="2">The sequence shown here is derived from an EMBL/GenBank/DDBJ whole genome shotgun (WGS) entry which is preliminary data.</text>
</comment>
<organism evidence="2 3">
    <name type="scientific">Naegleria fowleri</name>
    <name type="common">Brain eating amoeba</name>
    <dbReference type="NCBI Taxonomy" id="5763"/>
    <lineage>
        <taxon>Eukaryota</taxon>
        <taxon>Discoba</taxon>
        <taxon>Heterolobosea</taxon>
        <taxon>Tetramitia</taxon>
        <taxon>Eutetramitia</taxon>
        <taxon>Vahlkampfiidae</taxon>
        <taxon>Naegleria</taxon>
    </lineage>
</organism>
<keyword evidence="1" id="KW-0472">Membrane</keyword>
<keyword evidence="3" id="KW-1185">Reference proteome</keyword>
<feature type="transmembrane region" description="Helical" evidence="1">
    <location>
        <begin position="218"/>
        <end position="244"/>
    </location>
</feature>
<dbReference type="Proteomes" id="UP000444721">
    <property type="component" value="Unassembled WGS sequence"/>
</dbReference>